<protein>
    <recommendedName>
        <fullName evidence="4">DUF4381 family protein</fullName>
    </recommendedName>
</protein>
<keyword evidence="1" id="KW-1133">Transmembrane helix</keyword>
<dbReference type="EMBL" id="CP140153">
    <property type="protein sequence ID" value="WQH16414.1"/>
    <property type="molecule type" value="Genomic_DNA"/>
</dbReference>
<evidence type="ECO:0000313" key="3">
    <source>
        <dbReference type="Proteomes" id="UP001327459"/>
    </source>
</evidence>
<evidence type="ECO:0000256" key="1">
    <source>
        <dbReference type="SAM" id="Phobius"/>
    </source>
</evidence>
<accession>A0ABZ0YYE8</accession>
<dbReference type="Proteomes" id="UP001327459">
    <property type="component" value="Chromosome"/>
</dbReference>
<dbReference type="RefSeq" id="WP_322521411.1">
    <property type="nucleotide sequence ID" value="NZ_CP140153.1"/>
</dbReference>
<sequence>MSEGYRDWHHPDGGLPEQAPEGLVDIYTAPWLVQRAADAPVPADEGSLVWLAGVVIALVLLFGWWLSRHRSELRLWWTLWRLERQAAHVVDAAGRRALQDDVIRAIGRWQHGGRAPWRERLAEPWSAWVREIDHARFGQGSGDAGADPDSWRDSLGKRLRAMRRAVWREEAA</sequence>
<keyword evidence="3" id="KW-1185">Reference proteome</keyword>
<reference evidence="2 3" key="1">
    <citation type="submission" date="2023-11" db="EMBL/GenBank/DDBJ databases">
        <title>MicrobeMod: A computational toolkit for identifying prokaryotic methylation and restriction-modification with nanopore sequencing.</title>
        <authorList>
            <person name="Crits-Christoph A."/>
            <person name="Kang S.C."/>
            <person name="Lee H."/>
            <person name="Ostrov N."/>
        </authorList>
    </citation>
    <scope>NUCLEOTIDE SEQUENCE [LARGE SCALE GENOMIC DNA]</scope>
    <source>
        <strain evidence="2 3">ATCC 49870</strain>
    </source>
</reference>
<gene>
    <name evidence="2" type="ORF">SR882_00530</name>
</gene>
<evidence type="ECO:0000313" key="2">
    <source>
        <dbReference type="EMBL" id="WQH16414.1"/>
    </source>
</evidence>
<feature type="transmembrane region" description="Helical" evidence="1">
    <location>
        <begin position="48"/>
        <end position="66"/>
    </location>
</feature>
<keyword evidence="1" id="KW-0472">Membrane</keyword>
<proteinExistence type="predicted"/>
<evidence type="ECO:0008006" key="4">
    <source>
        <dbReference type="Google" id="ProtNLM"/>
    </source>
</evidence>
<name>A0ABZ0YYE8_9GAMM</name>
<organism evidence="2 3">
    <name type="scientific">Guyparkeria halophila</name>
    <dbReference type="NCBI Taxonomy" id="47960"/>
    <lineage>
        <taxon>Bacteria</taxon>
        <taxon>Pseudomonadati</taxon>
        <taxon>Pseudomonadota</taxon>
        <taxon>Gammaproteobacteria</taxon>
        <taxon>Chromatiales</taxon>
        <taxon>Thioalkalibacteraceae</taxon>
        <taxon>Guyparkeria</taxon>
    </lineage>
</organism>
<keyword evidence="1" id="KW-0812">Transmembrane</keyword>